<evidence type="ECO:0000313" key="2">
    <source>
        <dbReference type="Proteomes" id="UP000007797"/>
    </source>
</evidence>
<accession>F4PWX6</accession>
<evidence type="ECO:0000313" key="1">
    <source>
        <dbReference type="EMBL" id="EGG19779.1"/>
    </source>
</evidence>
<keyword evidence="2" id="KW-1185">Reference proteome</keyword>
<dbReference type="AlphaFoldDB" id="F4PWX6"/>
<organism evidence="1 2">
    <name type="scientific">Cavenderia fasciculata</name>
    <name type="common">Slime mold</name>
    <name type="synonym">Dictyostelium fasciculatum</name>
    <dbReference type="NCBI Taxonomy" id="261658"/>
    <lineage>
        <taxon>Eukaryota</taxon>
        <taxon>Amoebozoa</taxon>
        <taxon>Evosea</taxon>
        <taxon>Eumycetozoa</taxon>
        <taxon>Dictyostelia</taxon>
        <taxon>Acytosteliales</taxon>
        <taxon>Cavenderiaceae</taxon>
        <taxon>Cavenderia</taxon>
    </lineage>
</organism>
<dbReference type="GeneID" id="14872205"/>
<dbReference type="KEGG" id="dfa:DFA_06880"/>
<gene>
    <name evidence="1" type="ORF">DFA_06880</name>
</gene>
<dbReference type="Proteomes" id="UP000007797">
    <property type="component" value="Unassembled WGS sequence"/>
</dbReference>
<name>F4PWX6_CACFS</name>
<dbReference type="RefSeq" id="XP_004358125.1">
    <property type="nucleotide sequence ID" value="XM_004358068.1"/>
</dbReference>
<sequence length="41" mass="4633">MEKITDGLHYQISAETVHISSLPLLKMLQHEQGVPLEVMES</sequence>
<dbReference type="EMBL" id="GL883013">
    <property type="protein sequence ID" value="EGG19779.1"/>
    <property type="molecule type" value="Genomic_DNA"/>
</dbReference>
<reference evidence="2" key="1">
    <citation type="journal article" date="2011" name="Genome Res.">
        <title>Phylogeny-wide analysis of social amoeba genomes highlights ancient origins for complex intercellular communication.</title>
        <authorList>
            <person name="Heidel A.J."/>
            <person name="Lawal H.M."/>
            <person name="Felder M."/>
            <person name="Schilde C."/>
            <person name="Helps N.R."/>
            <person name="Tunggal B."/>
            <person name="Rivero F."/>
            <person name="John U."/>
            <person name="Schleicher M."/>
            <person name="Eichinger L."/>
            <person name="Platzer M."/>
            <person name="Noegel A.A."/>
            <person name="Schaap P."/>
            <person name="Gloeckner G."/>
        </authorList>
    </citation>
    <scope>NUCLEOTIDE SEQUENCE [LARGE SCALE GENOMIC DNA]</scope>
    <source>
        <strain evidence="2">SH3</strain>
    </source>
</reference>
<proteinExistence type="predicted"/>
<protein>
    <submittedName>
        <fullName evidence="1">Uncharacterized protein</fullName>
    </submittedName>
</protein>